<evidence type="ECO:0008006" key="7">
    <source>
        <dbReference type="Google" id="ProtNLM"/>
    </source>
</evidence>
<evidence type="ECO:0000256" key="2">
    <source>
        <dbReference type="ARBA" id="ARBA00022857"/>
    </source>
</evidence>
<dbReference type="InterPro" id="IPR002347">
    <property type="entry name" value="SDR_fam"/>
</dbReference>
<dbReference type="PRINTS" id="PR00080">
    <property type="entry name" value="SDRFAMILY"/>
</dbReference>
<accession>A0A1E4TR34</accession>
<dbReference type="GO" id="GO:0005783">
    <property type="term" value="C:endoplasmic reticulum"/>
    <property type="evidence" value="ECO:0007669"/>
    <property type="project" value="TreeGrafter"/>
</dbReference>
<dbReference type="PANTHER" id="PTHR44169">
    <property type="entry name" value="NADPH-DEPENDENT 1-ACYLDIHYDROXYACETONE PHOSPHATE REDUCTASE"/>
    <property type="match status" value="1"/>
</dbReference>
<dbReference type="PRINTS" id="PR00081">
    <property type="entry name" value="GDHRDH"/>
</dbReference>
<evidence type="ECO:0000256" key="3">
    <source>
        <dbReference type="ARBA" id="ARBA00023002"/>
    </source>
</evidence>
<sequence length="291" mass="32325">MSQETEQKYALVTGASSGIGKAVSIELAQRGFKVFACARNFENMKDLVEYGIEPISLDVTNAEKVLEVRDLISNKTGGKLDLLYNNAGASCTMPAIDVDDDSVYKCFAVNFFAPIRMTREFAPLLIKAKGCVAFTGSLAGIAPFPWGSIYSASKAAIHQYCSVLHLELQPFGVKVLNIVTGGVHTNIADKRALPATSHYYLPETLEAFEERKKMSDKNHPMEPDVFARKVVDDMLSKSDPLNVYRGTKATYVSTVVAWLPRSIIEFAFRIKFKLNPVFEAIRRRSTKEHIE</sequence>
<evidence type="ECO:0000313" key="5">
    <source>
        <dbReference type="EMBL" id="ODV94194.1"/>
    </source>
</evidence>
<dbReference type="InterPro" id="IPR020904">
    <property type="entry name" value="Sc_DH/Rdtase_CS"/>
</dbReference>
<dbReference type="PANTHER" id="PTHR44169:SF6">
    <property type="entry name" value="NADPH-DEPENDENT 1-ACYLDIHYDROXYACETONE PHOSPHATE REDUCTASE"/>
    <property type="match status" value="1"/>
</dbReference>
<dbReference type="GO" id="GO:0004806">
    <property type="term" value="F:triacylglycerol lipase activity"/>
    <property type="evidence" value="ECO:0007669"/>
    <property type="project" value="TreeGrafter"/>
</dbReference>
<dbReference type="GO" id="GO:0000140">
    <property type="term" value="F:acylglycerone-phosphate reductase (NADP+) activity"/>
    <property type="evidence" value="ECO:0007669"/>
    <property type="project" value="TreeGrafter"/>
</dbReference>
<evidence type="ECO:0000313" key="6">
    <source>
        <dbReference type="Proteomes" id="UP000094236"/>
    </source>
</evidence>
<keyword evidence="2" id="KW-0521">NADP</keyword>
<dbReference type="GO" id="GO:0006654">
    <property type="term" value="P:phosphatidic acid biosynthetic process"/>
    <property type="evidence" value="ECO:0007669"/>
    <property type="project" value="TreeGrafter"/>
</dbReference>
<dbReference type="EMBL" id="KV454016">
    <property type="protein sequence ID" value="ODV94194.1"/>
    <property type="molecule type" value="Genomic_DNA"/>
</dbReference>
<dbReference type="OrthoDB" id="2102561at2759"/>
<evidence type="ECO:0000256" key="4">
    <source>
        <dbReference type="RuleBase" id="RU000363"/>
    </source>
</evidence>
<organism evidence="5 6">
    <name type="scientific">Pachysolen tannophilus NRRL Y-2460</name>
    <dbReference type="NCBI Taxonomy" id="669874"/>
    <lineage>
        <taxon>Eukaryota</taxon>
        <taxon>Fungi</taxon>
        <taxon>Dikarya</taxon>
        <taxon>Ascomycota</taxon>
        <taxon>Saccharomycotina</taxon>
        <taxon>Pichiomycetes</taxon>
        <taxon>Pachysolenaceae</taxon>
        <taxon>Pachysolen</taxon>
    </lineage>
</organism>
<proteinExistence type="inferred from homology"/>
<dbReference type="STRING" id="669874.A0A1E4TR34"/>
<dbReference type="Proteomes" id="UP000094236">
    <property type="component" value="Unassembled WGS sequence"/>
</dbReference>
<keyword evidence="6" id="KW-1185">Reference proteome</keyword>
<dbReference type="SUPFAM" id="SSF51735">
    <property type="entry name" value="NAD(P)-binding Rossmann-fold domains"/>
    <property type="match status" value="1"/>
</dbReference>
<protein>
    <recommendedName>
        <fullName evidence="7">NADPH-dependent 1-acyldihydroxyacetone phosphate reductase</fullName>
    </recommendedName>
</protein>
<dbReference type="CDD" id="cd05374">
    <property type="entry name" value="17beta-HSD-like_SDR_c"/>
    <property type="match status" value="1"/>
</dbReference>
<comment type="similarity">
    <text evidence="1 4">Belongs to the short-chain dehydrogenases/reductases (SDR) family.</text>
</comment>
<gene>
    <name evidence="5" type="ORF">PACTADRAFT_51073</name>
</gene>
<dbReference type="InterPro" id="IPR036291">
    <property type="entry name" value="NAD(P)-bd_dom_sf"/>
</dbReference>
<dbReference type="PROSITE" id="PS00061">
    <property type="entry name" value="ADH_SHORT"/>
    <property type="match status" value="1"/>
</dbReference>
<dbReference type="Pfam" id="PF00106">
    <property type="entry name" value="adh_short"/>
    <property type="match status" value="1"/>
</dbReference>
<dbReference type="AlphaFoldDB" id="A0A1E4TR34"/>
<evidence type="ECO:0000256" key="1">
    <source>
        <dbReference type="ARBA" id="ARBA00006484"/>
    </source>
</evidence>
<keyword evidence="3" id="KW-0560">Oxidoreductase</keyword>
<dbReference type="FunFam" id="3.40.50.720:FF:000261">
    <property type="entry name" value="NADPH-dependent 1-acyldihydroxyacetone phosphate reductase"/>
    <property type="match status" value="1"/>
</dbReference>
<dbReference type="GO" id="GO:0019433">
    <property type="term" value="P:triglyceride catabolic process"/>
    <property type="evidence" value="ECO:0007669"/>
    <property type="project" value="TreeGrafter"/>
</dbReference>
<name>A0A1E4TR34_PACTA</name>
<reference evidence="6" key="1">
    <citation type="submission" date="2016-05" db="EMBL/GenBank/DDBJ databases">
        <title>Comparative genomics of biotechnologically important yeasts.</title>
        <authorList>
            <consortium name="DOE Joint Genome Institute"/>
            <person name="Riley R."/>
            <person name="Haridas S."/>
            <person name="Wolfe K.H."/>
            <person name="Lopes M.R."/>
            <person name="Hittinger C.T."/>
            <person name="Goker M."/>
            <person name="Salamov A."/>
            <person name="Wisecaver J."/>
            <person name="Long T.M."/>
            <person name="Aerts A.L."/>
            <person name="Barry K."/>
            <person name="Choi C."/>
            <person name="Clum A."/>
            <person name="Coughlan A.Y."/>
            <person name="Deshpande S."/>
            <person name="Douglass A.P."/>
            <person name="Hanson S.J."/>
            <person name="Klenk H.-P."/>
            <person name="Labutti K."/>
            <person name="Lapidus A."/>
            <person name="Lindquist E."/>
            <person name="Lipzen A."/>
            <person name="Meier-Kolthoff J.P."/>
            <person name="Ohm R.A."/>
            <person name="Otillar R.P."/>
            <person name="Pangilinan J."/>
            <person name="Peng Y."/>
            <person name="Rokas A."/>
            <person name="Rosa C.A."/>
            <person name="Scheuner C."/>
            <person name="Sibirny A.A."/>
            <person name="Slot J.C."/>
            <person name="Stielow J.B."/>
            <person name="Sun H."/>
            <person name="Kurtzman C.P."/>
            <person name="Blackwell M."/>
            <person name="Grigoriev I.V."/>
            <person name="Jeffries T.W."/>
        </authorList>
    </citation>
    <scope>NUCLEOTIDE SEQUENCE [LARGE SCALE GENOMIC DNA]</scope>
    <source>
        <strain evidence="6">NRRL Y-2460</strain>
    </source>
</reference>
<dbReference type="Gene3D" id="3.40.50.720">
    <property type="entry name" value="NAD(P)-binding Rossmann-like Domain"/>
    <property type="match status" value="1"/>
</dbReference>
<dbReference type="GO" id="GO:0005811">
    <property type="term" value="C:lipid droplet"/>
    <property type="evidence" value="ECO:0007669"/>
    <property type="project" value="TreeGrafter"/>
</dbReference>